<organism evidence="2 3">
    <name type="scientific">Rubritalea tangerina</name>
    <dbReference type="NCBI Taxonomy" id="430798"/>
    <lineage>
        <taxon>Bacteria</taxon>
        <taxon>Pseudomonadati</taxon>
        <taxon>Verrucomicrobiota</taxon>
        <taxon>Verrucomicrobiia</taxon>
        <taxon>Verrucomicrobiales</taxon>
        <taxon>Rubritaleaceae</taxon>
        <taxon>Rubritalea</taxon>
    </lineage>
</organism>
<keyword evidence="1" id="KW-1133">Transmembrane helix</keyword>
<dbReference type="RefSeq" id="WP_377087510.1">
    <property type="nucleotide sequence ID" value="NZ_JBHSJL010000014.1"/>
</dbReference>
<keyword evidence="3" id="KW-1185">Reference proteome</keyword>
<keyword evidence="1" id="KW-0812">Transmembrane</keyword>
<proteinExistence type="predicted"/>
<evidence type="ECO:0000313" key="3">
    <source>
        <dbReference type="Proteomes" id="UP001597389"/>
    </source>
</evidence>
<feature type="transmembrane region" description="Helical" evidence="1">
    <location>
        <begin position="59"/>
        <end position="77"/>
    </location>
</feature>
<reference evidence="3" key="1">
    <citation type="journal article" date="2019" name="Int. J. Syst. Evol. Microbiol.">
        <title>The Global Catalogue of Microorganisms (GCM) 10K type strain sequencing project: providing services to taxonomists for standard genome sequencing and annotation.</title>
        <authorList>
            <consortium name="The Broad Institute Genomics Platform"/>
            <consortium name="The Broad Institute Genome Sequencing Center for Infectious Disease"/>
            <person name="Wu L."/>
            <person name="Ma J."/>
        </authorList>
    </citation>
    <scope>NUCLEOTIDE SEQUENCE [LARGE SCALE GENOMIC DNA]</scope>
    <source>
        <strain evidence="3">CCUG 57942</strain>
    </source>
</reference>
<feature type="transmembrane region" description="Helical" evidence="1">
    <location>
        <begin position="33"/>
        <end position="52"/>
    </location>
</feature>
<sequence length="114" mass="12641">MMHQLPTFTVCYALHLILTGLWRSIEAQAFKPNAFWFCLTLGILSLAAAFLLQLRKVKLAKVLSCFSAALALSFYLYSFVTNAPQDSSWRVALIIISSIAILVATTFPSKPNTI</sequence>
<feature type="transmembrane region" description="Helical" evidence="1">
    <location>
        <begin position="89"/>
        <end position="107"/>
    </location>
</feature>
<protein>
    <recommendedName>
        <fullName evidence="4">DUF2339 domain-containing protein</fullName>
    </recommendedName>
</protein>
<keyword evidence="1" id="KW-0472">Membrane</keyword>
<evidence type="ECO:0008006" key="4">
    <source>
        <dbReference type="Google" id="ProtNLM"/>
    </source>
</evidence>
<dbReference type="EMBL" id="JBHUJB010000056">
    <property type="protein sequence ID" value="MFD2159896.1"/>
    <property type="molecule type" value="Genomic_DNA"/>
</dbReference>
<gene>
    <name evidence="2" type="ORF">ACFSW8_13390</name>
</gene>
<accession>A0ABW4ZD33</accession>
<dbReference type="Proteomes" id="UP001597389">
    <property type="component" value="Unassembled WGS sequence"/>
</dbReference>
<evidence type="ECO:0000313" key="2">
    <source>
        <dbReference type="EMBL" id="MFD2159896.1"/>
    </source>
</evidence>
<evidence type="ECO:0000256" key="1">
    <source>
        <dbReference type="SAM" id="Phobius"/>
    </source>
</evidence>
<name>A0ABW4ZD33_9BACT</name>
<comment type="caution">
    <text evidence="2">The sequence shown here is derived from an EMBL/GenBank/DDBJ whole genome shotgun (WGS) entry which is preliminary data.</text>
</comment>